<comment type="caution">
    <text evidence="1">The sequence shown here is derived from an EMBL/GenBank/DDBJ whole genome shotgun (WGS) entry which is preliminary data.</text>
</comment>
<reference evidence="1" key="1">
    <citation type="journal article" date="2018" name="Nat. Biotechnol.">
        <title>A standardized bacterial taxonomy based on genome phylogeny substantially revises the tree of life.</title>
        <authorList>
            <person name="Parks D.H."/>
            <person name="Chuvochina M."/>
            <person name="Waite D.W."/>
            <person name="Rinke C."/>
            <person name="Skarshewski A."/>
            <person name="Chaumeil P.A."/>
            <person name="Hugenholtz P."/>
        </authorList>
    </citation>
    <scope>NUCLEOTIDE SEQUENCE [LARGE SCALE GENOMIC DNA]</scope>
    <source>
        <strain evidence="1">UBA11284</strain>
    </source>
</reference>
<proteinExistence type="predicted"/>
<name>A0A3D0KBP8_9GAMM</name>
<gene>
    <name evidence="1" type="ORF">DEO68_01590</name>
</gene>
<sequence>MSNMTQKYVQFQQSVPDRDLFDIGDWPTAFIRFPELNEENRVSRLLTGLDCLLSQEEPFVAVWTPPSHDHDDEPHEDEKTAILWIKKHRDRLNHFCQGYVYVTQDEALRALLEERLKTVSRKLYQFPMKVVQTRQQASELAVELLGA</sequence>
<dbReference type="EMBL" id="DOTR01000011">
    <property type="protein sequence ID" value="HCA00884.1"/>
    <property type="molecule type" value="Genomic_DNA"/>
</dbReference>
<protein>
    <submittedName>
        <fullName evidence="1">Uncharacterized protein</fullName>
    </submittedName>
</protein>
<accession>A0A3D0KBP8</accession>
<evidence type="ECO:0000313" key="1">
    <source>
        <dbReference type="EMBL" id="HCA00884.1"/>
    </source>
</evidence>
<organism evidence="1">
    <name type="scientific">Halomonas campaniensis</name>
    <dbReference type="NCBI Taxonomy" id="213554"/>
    <lineage>
        <taxon>Bacteria</taxon>
        <taxon>Pseudomonadati</taxon>
        <taxon>Pseudomonadota</taxon>
        <taxon>Gammaproteobacteria</taxon>
        <taxon>Oceanospirillales</taxon>
        <taxon>Halomonadaceae</taxon>
        <taxon>Halomonas</taxon>
    </lineage>
</organism>
<dbReference type="AlphaFoldDB" id="A0A3D0KBP8"/>